<dbReference type="Pfam" id="PF03720">
    <property type="entry name" value="UDPG_MGDP_dh_C"/>
    <property type="match status" value="1"/>
</dbReference>
<reference evidence="13 14" key="1">
    <citation type="submission" date="2018-02" db="EMBL/GenBank/DDBJ databases">
        <title>Genomic analysis of the strain RR4-38 isolated from a seawater recirculating aquaculture system.</title>
        <authorList>
            <person name="Kim Y.-S."/>
            <person name="Jang Y.H."/>
            <person name="Kim K.-H."/>
        </authorList>
    </citation>
    <scope>NUCLEOTIDE SEQUENCE [LARGE SCALE GENOMIC DNA]</scope>
    <source>
        <strain evidence="13 14">RR4-38</strain>
    </source>
</reference>
<dbReference type="InterPro" id="IPR014027">
    <property type="entry name" value="UDP-Glc/GDP-Man_DH_C"/>
</dbReference>
<evidence type="ECO:0000256" key="2">
    <source>
        <dbReference type="ARBA" id="ARBA00006601"/>
    </source>
</evidence>
<dbReference type="AlphaFoldDB" id="A0A2S0HVI2"/>
<dbReference type="EC" id="1.1.1.22" evidence="3 8"/>
<feature type="binding site" evidence="10">
    <location>
        <position position="258"/>
    </location>
    <ligand>
        <name>substrate</name>
    </ligand>
</feature>
<dbReference type="UniPathway" id="UPA00038">
    <property type="reaction ID" value="UER00491"/>
</dbReference>
<keyword evidence="6 8" id="KW-0520">NAD</keyword>
<comment type="catalytic activity">
    <reaction evidence="7 8">
        <text>UDP-alpha-D-glucose + 2 NAD(+) + H2O = UDP-alpha-D-glucuronate + 2 NADH + 3 H(+)</text>
        <dbReference type="Rhea" id="RHEA:23596"/>
        <dbReference type="ChEBI" id="CHEBI:15377"/>
        <dbReference type="ChEBI" id="CHEBI:15378"/>
        <dbReference type="ChEBI" id="CHEBI:57540"/>
        <dbReference type="ChEBI" id="CHEBI:57945"/>
        <dbReference type="ChEBI" id="CHEBI:58052"/>
        <dbReference type="ChEBI" id="CHEBI:58885"/>
        <dbReference type="EC" id="1.1.1.22"/>
    </reaction>
</comment>
<evidence type="ECO:0000256" key="5">
    <source>
        <dbReference type="ARBA" id="ARBA00023002"/>
    </source>
</evidence>
<feature type="binding site" evidence="10">
    <location>
        <begin position="150"/>
        <end position="153"/>
    </location>
    <ligand>
        <name>substrate</name>
    </ligand>
</feature>
<dbReference type="PANTHER" id="PTHR43750">
    <property type="entry name" value="UDP-GLUCOSE 6-DEHYDROGENASE TUAD"/>
    <property type="match status" value="1"/>
</dbReference>
<dbReference type="Pfam" id="PF00984">
    <property type="entry name" value="UDPG_MGDP_dh"/>
    <property type="match status" value="1"/>
</dbReference>
<dbReference type="GO" id="GO:0006065">
    <property type="term" value="P:UDP-glucuronate biosynthetic process"/>
    <property type="evidence" value="ECO:0007669"/>
    <property type="project" value="UniProtKB-UniPathway"/>
</dbReference>
<dbReference type="RefSeq" id="WP_105215601.1">
    <property type="nucleotide sequence ID" value="NZ_CP027062.1"/>
</dbReference>
<feature type="binding site" evidence="10">
    <location>
        <begin position="250"/>
        <end position="254"/>
    </location>
    <ligand>
        <name>substrate</name>
    </ligand>
</feature>
<feature type="binding site" evidence="11">
    <location>
        <position position="35"/>
    </location>
    <ligand>
        <name>NAD(+)</name>
        <dbReference type="ChEBI" id="CHEBI:57540"/>
    </ligand>
</feature>
<sequence length="436" mass="48105">MKIAVIGTGYVGLVTGTCLAETGNDVICVDIDAEKVEKMKQGVVPIYEPHLDVLFERNIKAGRLEFTTSLDEGLAHGDIIFLALPTPEDEDGSADLSYVLKVSEDIGKKIDNYKVIVDKSTVPVGTAEKVRAVIAQNATTDFDVVSNPEFLREGYAVDDFLKPERIVIGSSSERATRLMQKLYSPFVRSGNPIITMDEKSAELTKYAANSFLATKITFMNEIANYCEKVGADVDKVRVGMGTDSRIGKRFLFPGIGYGGSCFPKDVKALLHAGTLVDYDFKILDSVVEINQIQKQILIPKITAHFGTDLSGKKIAIWGLSFKPETDDIREAPAIDIMNSLLDLGAELTVFDPEAMPNIRKQFGDKLNYANGMYDTLEGADALVICTEWSIFRSPSFSRVKELMKSHVIFDGRNIYQVDEMANEGFKYVSIGRNQAN</sequence>
<evidence type="ECO:0000313" key="13">
    <source>
        <dbReference type="EMBL" id="AVI50628.1"/>
    </source>
</evidence>
<evidence type="ECO:0000256" key="9">
    <source>
        <dbReference type="PIRSR" id="PIRSR500134-1"/>
    </source>
</evidence>
<keyword evidence="14" id="KW-1185">Reference proteome</keyword>
<dbReference type="GO" id="GO:0000271">
    <property type="term" value="P:polysaccharide biosynthetic process"/>
    <property type="evidence" value="ECO:0007669"/>
    <property type="project" value="InterPro"/>
</dbReference>
<dbReference type="Pfam" id="PF03721">
    <property type="entry name" value="UDPG_MGDP_dh_N"/>
    <property type="match status" value="1"/>
</dbReference>
<evidence type="ECO:0000256" key="11">
    <source>
        <dbReference type="PIRSR" id="PIRSR500134-3"/>
    </source>
</evidence>
<dbReference type="InterPro" id="IPR008927">
    <property type="entry name" value="6-PGluconate_DH-like_C_sf"/>
</dbReference>
<dbReference type="InterPro" id="IPR001732">
    <property type="entry name" value="UDP-Glc/GDP-Man_DH_N"/>
</dbReference>
<evidence type="ECO:0000256" key="10">
    <source>
        <dbReference type="PIRSR" id="PIRSR500134-2"/>
    </source>
</evidence>
<dbReference type="InterPro" id="IPR017476">
    <property type="entry name" value="UDP-Glc/GDP-Man"/>
</dbReference>
<comment type="similarity">
    <text evidence="2 8">Belongs to the UDP-glucose/GDP-mannose dehydrogenase family.</text>
</comment>
<proteinExistence type="inferred from homology"/>
<dbReference type="SUPFAM" id="SSF51735">
    <property type="entry name" value="NAD(P)-binding Rossmann-fold domains"/>
    <property type="match status" value="1"/>
</dbReference>
<dbReference type="EMBL" id="CP027062">
    <property type="protein sequence ID" value="AVI50628.1"/>
    <property type="molecule type" value="Genomic_DNA"/>
</dbReference>
<dbReference type="GO" id="GO:0003979">
    <property type="term" value="F:UDP-glucose 6-dehydrogenase activity"/>
    <property type="evidence" value="ECO:0007669"/>
    <property type="project" value="UniProtKB-EC"/>
</dbReference>
<dbReference type="InterPro" id="IPR036291">
    <property type="entry name" value="NAD(P)-bd_dom_sf"/>
</dbReference>
<organism evidence="13 14">
    <name type="scientific">Pukyongia salina</name>
    <dbReference type="NCBI Taxonomy" id="2094025"/>
    <lineage>
        <taxon>Bacteria</taxon>
        <taxon>Pseudomonadati</taxon>
        <taxon>Bacteroidota</taxon>
        <taxon>Flavobacteriia</taxon>
        <taxon>Flavobacteriales</taxon>
        <taxon>Flavobacteriaceae</taxon>
        <taxon>Pukyongia</taxon>
    </lineage>
</organism>
<evidence type="ECO:0000256" key="4">
    <source>
        <dbReference type="ARBA" id="ARBA00015132"/>
    </source>
</evidence>
<dbReference type="SUPFAM" id="SSF52413">
    <property type="entry name" value="UDP-glucose/GDP-mannose dehydrogenase C-terminal domain"/>
    <property type="match status" value="1"/>
</dbReference>
<evidence type="ECO:0000256" key="7">
    <source>
        <dbReference type="ARBA" id="ARBA00047473"/>
    </source>
</evidence>
<feature type="domain" description="UDP-glucose/GDP-mannose dehydrogenase C-terminal" evidence="12">
    <location>
        <begin position="315"/>
        <end position="417"/>
    </location>
</feature>
<dbReference type="PIRSF" id="PIRSF500134">
    <property type="entry name" value="UDPglc_DH_bac"/>
    <property type="match status" value="1"/>
</dbReference>
<evidence type="ECO:0000313" key="14">
    <source>
        <dbReference type="Proteomes" id="UP000238442"/>
    </source>
</evidence>
<dbReference type="PIRSF" id="PIRSF000124">
    <property type="entry name" value="UDPglc_GDPman_dh"/>
    <property type="match status" value="1"/>
</dbReference>
<feature type="binding site" evidence="11">
    <location>
        <position position="86"/>
    </location>
    <ligand>
        <name>NAD(+)</name>
        <dbReference type="ChEBI" id="CHEBI:57540"/>
    </ligand>
</feature>
<dbReference type="SMART" id="SM00984">
    <property type="entry name" value="UDPG_MGDP_dh_C"/>
    <property type="match status" value="1"/>
</dbReference>
<feature type="binding site" evidence="11">
    <location>
        <position position="30"/>
    </location>
    <ligand>
        <name>NAD(+)</name>
        <dbReference type="ChEBI" id="CHEBI:57540"/>
    </ligand>
</feature>
<evidence type="ECO:0000256" key="8">
    <source>
        <dbReference type="PIRNR" id="PIRNR000124"/>
    </source>
</evidence>
<dbReference type="InterPro" id="IPR014026">
    <property type="entry name" value="UDP-Glc/GDP-Man_DH_dimer"/>
</dbReference>
<evidence type="ECO:0000256" key="3">
    <source>
        <dbReference type="ARBA" id="ARBA00012954"/>
    </source>
</evidence>
<gene>
    <name evidence="13" type="ORF">C5O00_05370</name>
</gene>
<name>A0A2S0HVI2_9FLAO</name>
<keyword evidence="5 8" id="KW-0560">Oxidoreductase</keyword>
<feature type="binding site" evidence="11">
    <location>
        <position position="329"/>
    </location>
    <ligand>
        <name>NAD(+)</name>
        <dbReference type="ChEBI" id="CHEBI:57540"/>
    </ligand>
</feature>
<feature type="binding site" evidence="10">
    <location>
        <position position="322"/>
    </location>
    <ligand>
        <name>substrate</name>
    </ligand>
</feature>
<evidence type="ECO:0000256" key="1">
    <source>
        <dbReference type="ARBA" id="ARBA00004701"/>
    </source>
</evidence>
<feature type="binding site" evidence="11">
    <location>
        <position position="121"/>
    </location>
    <ligand>
        <name>NAD(+)</name>
        <dbReference type="ChEBI" id="CHEBI:57540"/>
    </ligand>
</feature>
<comment type="pathway">
    <text evidence="1">Nucleotide-sugar biosynthesis; UDP-alpha-D-glucuronate biosynthesis; UDP-alpha-D-glucuronate from UDP-alpha-D-glucose: step 1/1.</text>
</comment>
<dbReference type="OrthoDB" id="9803238at2"/>
<accession>A0A2S0HVI2</accession>
<dbReference type="NCBIfam" id="TIGR03026">
    <property type="entry name" value="NDP-sugDHase"/>
    <property type="match status" value="1"/>
</dbReference>
<dbReference type="KEGG" id="aue:C5O00_05370"/>
<feature type="binding site" evidence="11">
    <location>
        <position position="264"/>
    </location>
    <ligand>
        <name>NAD(+)</name>
        <dbReference type="ChEBI" id="CHEBI:57540"/>
    </ligand>
</feature>
<dbReference type="Proteomes" id="UP000238442">
    <property type="component" value="Chromosome"/>
</dbReference>
<feature type="active site" description="Nucleophile" evidence="9">
    <location>
        <position position="261"/>
    </location>
</feature>
<dbReference type="InterPro" id="IPR028357">
    <property type="entry name" value="UDPglc_DH_bac"/>
</dbReference>
<dbReference type="InterPro" id="IPR036220">
    <property type="entry name" value="UDP-Glc/GDP-Man_DH_C_sf"/>
</dbReference>
<feature type="binding site" evidence="11">
    <location>
        <position position="153"/>
    </location>
    <ligand>
        <name>NAD(+)</name>
        <dbReference type="ChEBI" id="CHEBI:57540"/>
    </ligand>
</feature>
<feature type="binding site" evidence="10">
    <location>
        <position position="205"/>
    </location>
    <ligand>
        <name>substrate</name>
    </ligand>
</feature>
<dbReference type="PANTHER" id="PTHR43750:SF3">
    <property type="entry name" value="UDP-GLUCOSE 6-DEHYDROGENASE TUAD"/>
    <property type="match status" value="1"/>
</dbReference>
<protein>
    <recommendedName>
        <fullName evidence="4 8">UDP-glucose 6-dehydrogenase</fullName>
        <ecNumber evidence="3 8">1.1.1.22</ecNumber>
    </recommendedName>
</protein>
<evidence type="ECO:0000259" key="12">
    <source>
        <dbReference type="SMART" id="SM00984"/>
    </source>
</evidence>
<dbReference type="SUPFAM" id="SSF48179">
    <property type="entry name" value="6-phosphogluconate dehydrogenase C-terminal domain-like"/>
    <property type="match status" value="1"/>
</dbReference>
<evidence type="ECO:0000256" key="6">
    <source>
        <dbReference type="ARBA" id="ARBA00023027"/>
    </source>
</evidence>
<dbReference type="GO" id="GO:0051287">
    <property type="term" value="F:NAD binding"/>
    <property type="evidence" value="ECO:0007669"/>
    <property type="project" value="InterPro"/>
</dbReference>
<dbReference type="Gene3D" id="3.40.50.720">
    <property type="entry name" value="NAD(P)-binding Rossmann-like Domain"/>
    <property type="match status" value="2"/>
</dbReference>
<dbReference type="Gene3D" id="1.20.5.100">
    <property type="entry name" value="Cytochrome c1, transmembrane anchor, C-terminal"/>
    <property type="match status" value="1"/>
</dbReference>